<dbReference type="Pfam" id="PF01471">
    <property type="entry name" value="PG_binding_1"/>
    <property type="match status" value="2"/>
</dbReference>
<dbReference type="EMBL" id="QGGR01000011">
    <property type="protein sequence ID" value="PWK45238.1"/>
    <property type="molecule type" value="Genomic_DNA"/>
</dbReference>
<dbReference type="GO" id="GO:0016787">
    <property type="term" value="F:hydrolase activity"/>
    <property type="evidence" value="ECO:0007669"/>
    <property type="project" value="UniProtKB-KW"/>
</dbReference>
<gene>
    <name evidence="2" type="ORF">BC793_111212</name>
</gene>
<dbReference type="Proteomes" id="UP000245697">
    <property type="component" value="Unassembled WGS sequence"/>
</dbReference>
<accession>A0A316FA80</accession>
<keyword evidence="2" id="KW-0378">Hydrolase</keyword>
<evidence type="ECO:0000259" key="1">
    <source>
        <dbReference type="Pfam" id="PF01471"/>
    </source>
</evidence>
<dbReference type="Gene3D" id="1.10.101.10">
    <property type="entry name" value="PGBD-like superfamily/PGBD"/>
    <property type="match status" value="2"/>
</dbReference>
<feature type="domain" description="Peptidoglycan binding-like" evidence="1">
    <location>
        <begin position="20"/>
        <end position="71"/>
    </location>
</feature>
<name>A0A316FA80_9ACTN</name>
<protein>
    <submittedName>
        <fullName evidence="2">Peptidoglycan hydrolase-like protein with peptidoglycan-binding domain</fullName>
    </submittedName>
</protein>
<evidence type="ECO:0000313" key="3">
    <source>
        <dbReference type="Proteomes" id="UP000245697"/>
    </source>
</evidence>
<dbReference type="AlphaFoldDB" id="A0A316FA80"/>
<feature type="domain" description="Peptidoglycan binding-like" evidence="1">
    <location>
        <begin position="81"/>
        <end position="146"/>
    </location>
</feature>
<dbReference type="InterPro" id="IPR036365">
    <property type="entry name" value="PGBD-like_sf"/>
</dbReference>
<dbReference type="SUPFAM" id="SSF47090">
    <property type="entry name" value="PGBD-like"/>
    <property type="match status" value="2"/>
</dbReference>
<evidence type="ECO:0000313" key="2">
    <source>
        <dbReference type="EMBL" id="PWK45238.1"/>
    </source>
</evidence>
<reference evidence="2 3" key="1">
    <citation type="submission" date="2018-05" db="EMBL/GenBank/DDBJ databases">
        <title>Genomic Encyclopedia of Archaeal and Bacterial Type Strains, Phase II (KMG-II): from individual species to whole genera.</title>
        <authorList>
            <person name="Goeker M."/>
        </authorList>
    </citation>
    <scope>NUCLEOTIDE SEQUENCE [LARGE SCALE GENOMIC DNA]</scope>
    <source>
        <strain evidence="2 3">DSM 45184</strain>
    </source>
</reference>
<comment type="caution">
    <text evidence="2">The sequence shown here is derived from an EMBL/GenBank/DDBJ whole genome shotgun (WGS) entry which is preliminary data.</text>
</comment>
<dbReference type="InterPro" id="IPR002477">
    <property type="entry name" value="Peptidoglycan-bd-like"/>
</dbReference>
<keyword evidence="3" id="KW-1185">Reference proteome</keyword>
<dbReference type="RefSeq" id="WP_109596449.1">
    <property type="nucleotide sequence ID" value="NZ_BONA01000060.1"/>
</dbReference>
<dbReference type="InterPro" id="IPR036366">
    <property type="entry name" value="PGBDSf"/>
</dbReference>
<organism evidence="2 3">
    <name type="scientific">Actinoplanes xinjiangensis</name>
    <dbReference type="NCBI Taxonomy" id="512350"/>
    <lineage>
        <taxon>Bacteria</taxon>
        <taxon>Bacillati</taxon>
        <taxon>Actinomycetota</taxon>
        <taxon>Actinomycetes</taxon>
        <taxon>Micromonosporales</taxon>
        <taxon>Micromonosporaceae</taxon>
        <taxon>Actinoplanes</taxon>
    </lineage>
</organism>
<sequence length="153" mass="16171">MTGTLSPWPQISQGAKEHPVPTLQYLLRARGRTVTVDGIFGPRTDVAVRAFQHDEGLAVDGIVGPATWGALIIQVEQGDEGDAVRGVQEEFQFRNLSGDPSQGLAVDGIFGPETDAAVRGFQSAIHADVPSMAVDGVVGPMTWQALVSGMLSF</sequence>
<dbReference type="OrthoDB" id="5620138at2"/>
<proteinExistence type="predicted"/>